<comment type="caution">
    <text evidence="5">The sequence shown here is derived from an EMBL/GenBank/DDBJ whole genome shotgun (WGS) entry which is preliminary data.</text>
</comment>
<dbReference type="Pfam" id="PF00305">
    <property type="entry name" value="Lipoxygenase"/>
    <property type="match status" value="1"/>
</dbReference>
<reference evidence="5 6" key="1">
    <citation type="submission" date="2023-12" db="EMBL/GenBank/DDBJ databases">
        <title>A high-quality genome assembly for Dillenia turbinata (Dilleniales).</title>
        <authorList>
            <person name="Chanderbali A."/>
        </authorList>
    </citation>
    <scope>NUCLEOTIDE SEQUENCE [LARGE SCALE GENOMIC DNA]</scope>
    <source>
        <strain evidence="5">LSX21</strain>
        <tissue evidence="5">Leaf</tissue>
    </source>
</reference>
<evidence type="ECO:0000313" key="6">
    <source>
        <dbReference type="Proteomes" id="UP001370490"/>
    </source>
</evidence>
<dbReference type="InterPro" id="IPR013819">
    <property type="entry name" value="LipOase_C"/>
</dbReference>
<dbReference type="PROSITE" id="PS51393">
    <property type="entry name" value="LIPOXYGENASE_3"/>
    <property type="match status" value="1"/>
</dbReference>
<feature type="non-terminal residue" evidence="5">
    <location>
        <position position="110"/>
    </location>
</feature>
<name>A0AAN8VUM0_9MAGN</name>
<organism evidence="5 6">
    <name type="scientific">Dillenia turbinata</name>
    <dbReference type="NCBI Taxonomy" id="194707"/>
    <lineage>
        <taxon>Eukaryota</taxon>
        <taxon>Viridiplantae</taxon>
        <taxon>Streptophyta</taxon>
        <taxon>Embryophyta</taxon>
        <taxon>Tracheophyta</taxon>
        <taxon>Spermatophyta</taxon>
        <taxon>Magnoliopsida</taxon>
        <taxon>eudicotyledons</taxon>
        <taxon>Gunneridae</taxon>
        <taxon>Pentapetalae</taxon>
        <taxon>Dilleniales</taxon>
        <taxon>Dilleniaceae</taxon>
        <taxon>Dillenia</taxon>
    </lineage>
</organism>
<evidence type="ECO:0000313" key="5">
    <source>
        <dbReference type="EMBL" id="KAK6933732.1"/>
    </source>
</evidence>
<accession>A0AAN8VUM0</accession>
<dbReference type="Gene3D" id="1.20.245.10">
    <property type="entry name" value="Lipoxygenase-1, Domain 5"/>
    <property type="match status" value="1"/>
</dbReference>
<dbReference type="GO" id="GO:0034440">
    <property type="term" value="P:lipid oxidation"/>
    <property type="evidence" value="ECO:0007669"/>
    <property type="project" value="InterPro"/>
</dbReference>
<dbReference type="Proteomes" id="UP001370490">
    <property type="component" value="Unassembled WGS sequence"/>
</dbReference>
<dbReference type="GO" id="GO:0046872">
    <property type="term" value="F:metal ion binding"/>
    <property type="evidence" value="ECO:0007669"/>
    <property type="project" value="UniProtKB-KW"/>
</dbReference>
<keyword evidence="6" id="KW-1185">Reference proteome</keyword>
<dbReference type="GO" id="GO:0016702">
    <property type="term" value="F:oxidoreductase activity, acting on single donors with incorporation of molecular oxygen, incorporation of two atoms of oxygen"/>
    <property type="evidence" value="ECO:0007669"/>
    <property type="project" value="InterPro"/>
</dbReference>
<sequence length="110" mass="12662">MPTEVMTDKMFDTETALLQCFPSKVQATTVMAVLEVLSNHSPDEEKDKEPSWEEDLFINNVFEQFAQELRDFENIINERNNDQTLRNTNEFHVIPYELLKPVSGPGVTGK</sequence>
<evidence type="ECO:0000256" key="3">
    <source>
        <dbReference type="ARBA" id="ARBA00023002"/>
    </source>
</evidence>
<dbReference type="EMBL" id="JBAMMX010000009">
    <property type="protein sequence ID" value="KAK6933732.1"/>
    <property type="molecule type" value="Genomic_DNA"/>
</dbReference>
<proteinExistence type="predicted"/>
<keyword evidence="1" id="KW-0479">Metal-binding</keyword>
<evidence type="ECO:0000259" key="4">
    <source>
        <dbReference type="PROSITE" id="PS51393"/>
    </source>
</evidence>
<evidence type="ECO:0000256" key="2">
    <source>
        <dbReference type="ARBA" id="ARBA00022964"/>
    </source>
</evidence>
<dbReference type="InterPro" id="IPR000907">
    <property type="entry name" value="LipOase"/>
</dbReference>
<evidence type="ECO:0000256" key="1">
    <source>
        <dbReference type="ARBA" id="ARBA00022723"/>
    </source>
</evidence>
<gene>
    <name evidence="5" type="ORF">RJ641_036626</name>
</gene>
<protein>
    <submittedName>
        <fullName evidence="5">Lipoxygenase, C-terminal</fullName>
    </submittedName>
</protein>
<keyword evidence="3" id="KW-0560">Oxidoreductase</keyword>
<dbReference type="SUPFAM" id="SSF48484">
    <property type="entry name" value="Lipoxigenase"/>
    <property type="match status" value="1"/>
</dbReference>
<keyword evidence="2" id="KW-0223">Dioxygenase</keyword>
<dbReference type="AlphaFoldDB" id="A0AAN8VUM0"/>
<dbReference type="InterPro" id="IPR036226">
    <property type="entry name" value="LipOase_C_sf"/>
</dbReference>
<feature type="domain" description="Lipoxygenase" evidence="4">
    <location>
        <begin position="1"/>
        <end position="110"/>
    </location>
</feature>
<dbReference type="PANTHER" id="PTHR11771">
    <property type="entry name" value="LIPOXYGENASE"/>
    <property type="match status" value="1"/>
</dbReference>